<dbReference type="AlphaFoldDB" id="A0A4Y2PTA6"/>
<evidence type="ECO:0000313" key="1">
    <source>
        <dbReference type="EMBL" id="GBN54429.1"/>
    </source>
</evidence>
<name>A0A4Y2PTA6_ARAVE</name>
<gene>
    <name evidence="1" type="ORF">AVEN_266697_1</name>
</gene>
<proteinExistence type="predicted"/>
<comment type="caution">
    <text evidence="1">The sequence shown here is derived from an EMBL/GenBank/DDBJ whole genome shotgun (WGS) entry which is preliminary data.</text>
</comment>
<accession>A0A4Y2PTA6</accession>
<keyword evidence="2" id="KW-1185">Reference proteome</keyword>
<evidence type="ECO:0000313" key="2">
    <source>
        <dbReference type="Proteomes" id="UP000499080"/>
    </source>
</evidence>
<protein>
    <submittedName>
        <fullName evidence="1">Uncharacterized protein</fullName>
    </submittedName>
</protein>
<dbReference type="Proteomes" id="UP000499080">
    <property type="component" value="Unassembled WGS sequence"/>
</dbReference>
<reference evidence="1 2" key="1">
    <citation type="journal article" date="2019" name="Sci. Rep.">
        <title>Orb-weaving spider Araneus ventricosus genome elucidates the spidroin gene catalogue.</title>
        <authorList>
            <person name="Kono N."/>
            <person name="Nakamura H."/>
            <person name="Ohtoshi R."/>
            <person name="Moran D.A.P."/>
            <person name="Shinohara A."/>
            <person name="Yoshida Y."/>
            <person name="Fujiwara M."/>
            <person name="Mori M."/>
            <person name="Tomita M."/>
            <person name="Arakawa K."/>
        </authorList>
    </citation>
    <scope>NUCLEOTIDE SEQUENCE [LARGE SCALE GENOMIC DNA]</scope>
</reference>
<dbReference type="EMBL" id="BGPR01012079">
    <property type="protein sequence ID" value="GBN54429.1"/>
    <property type="molecule type" value="Genomic_DNA"/>
</dbReference>
<sequence>MLSLQRKVNQVYELFNYFTLKEPEKLVHLPNIGRIYQTHRVQSNLMWYGSWLMSESILEAHQPSVPVARYKSDRRVGWRSLRQQCVQGIYSVQNDSNNVHEEIVSPEASATRSLEVLAQTLSTSRFVVNQLRVTGKILLWKTSRHRKLDKFVAWQT</sequence>
<organism evidence="1 2">
    <name type="scientific">Araneus ventricosus</name>
    <name type="common">Orbweaver spider</name>
    <name type="synonym">Epeira ventricosa</name>
    <dbReference type="NCBI Taxonomy" id="182803"/>
    <lineage>
        <taxon>Eukaryota</taxon>
        <taxon>Metazoa</taxon>
        <taxon>Ecdysozoa</taxon>
        <taxon>Arthropoda</taxon>
        <taxon>Chelicerata</taxon>
        <taxon>Arachnida</taxon>
        <taxon>Araneae</taxon>
        <taxon>Araneomorphae</taxon>
        <taxon>Entelegynae</taxon>
        <taxon>Araneoidea</taxon>
        <taxon>Araneidae</taxon>
        <taxon>Araneus</taxon>
    </lineage>
</organism>